<dbReference type="Proteomes" id="UP000033956">
    <property type="component" value="Unassembled WGS sequence"/>
</dbReference>
<feature type="compositionally biased region" description="Low complexity" evidence="1">
    <location>
        <begin position="54"/>
        <end position="63"/>
    </location>
</feature>
<proteinExistence type="predicted"/>
<evidence type="ECO:0000313" key="3">
    <source>
        <dbReference type="EMBL" id="KJL38749.1"/>
    </source>
</evidence>
<comment type="caution">
    <text evidence="3">The sequence shown here is derived from an EMBL/GenBank/DDBJ whole genome shotgun (WGS) entry which is preliminary data.</text>
</comment>
<keyword evidence="2" id="KW-0472">Membrane</keyword>
<organism evidence="3 4">
    <name type="scientific">Microbacterium terrae</name>
    <dbReference type="NCBI Taxonomy" id="69369"/>
    <lineage>
        <taxon>Bacteria</taxon>
        <taxon>Bacillati</taxon>
        <taxon>Actinomycetota</taxon>
        <taxon>Actinomycetes</taxon>
        <taxon>Micrococcales</taxon>
        <taxon>Microbacteriaceae</taxon>
        <taxon>Microbacterium</taxon>
    </lineage>
</organism>
<dbReference type="PATRIC" id="fig|92835.4.peg.2578"/>
<dbReference type="EMBL" id="JYIZ01000054">
    <property type="protein sequence ID" value="KJL38749.1"/>
    <property type="molecule type" value="Genomic_DNA"/>
</dbReference>
<name>A0A0M2GXQ1_9MICO</name>
<feature type="transmembrane region" description="Helical" evidence="2">
    <location>
        <begin position="129"/>
        <end position="151"/>
    </location>
</feature>
<keyword evidence="4" id="KW-1185">Reference proteome</keyword>
<evidence type="ECO:0000256" key="2">
    <source>
        <dbReference type="SAM" id="Phobius"/>
    </source>
</evidence>
<reference evidence="3 4" key="1">
    <citation type="submission" date="2015-02" db="EMBL/GenBank/DDBJ databases">
        <title>Draft genome sequences of ten Microbacterium spp. with emphasis on heavy metal contaminated environments.</title>
        <authorList>
            <person name="Corretto E."/>
        </authorList>
    </citation>
    <scope>NUCLEOTIDE SEQUENCE [LARGE SCALE GENOMIC DNA]</scope>
    <source>
        <strain evidence="3 4">DSM 12510</strain>
    </source>
</reference>
<sequence>MRAAGPATKLDLEELRLLQERAYGAHADINDDPGAFARLIELQDARVAAGATGAGDAAGATGAEQACPSPTPLRSSDEPPPAAGDGAAAAAAPAGAHEPRAPKTAQAQVRGGDGTAPPQRAWAKHRTPIAVGLGVLVAVIGSIAVTTPGAAAPPEATLRPTGTAADATLLALMATEGSEHEFDRAAFDGDSEMEIDPSTLRSFGRYRAIEVWSARNVFESTCLIAVNRGRMDVVARSCVPEQGLPVIDVGASLSLGGGLMRFSLRDDTVDVHVFSREEASG</sequence>
<gene>
    <name evidence="3" type="ORF">RS81_02544</name>
</gene>
<evidence type="ECO:0000313" key="4">
    <source>
        <dbReference type="Proteomes" id="UP000033956"/>
    </source>
</evidence>
<accession>A0A0M2GXQ1</accession>
<feature type="compositionally biased region" description="Low complexity" evidence="1">
    <location>
        <begin position="83"/>
        <end position="96"/>
    </location>
</feature>
<dbReference type="AlphaFoldDB" id="A0A0M2GXQ1"/>
<protein>
    <submittedName>
        <fullName evidence="3">Uncharacterized protein</fullName>
    </submittedName>
</protein>
<feature type="region of interest" description="Disordered" evidence="1">
    <location>
        <begin position="54"/>
        <end position="120"/>
    </location>
</feature>
<evidence type="ECO:0000256" key="1">
    <source>
        <dbReference type="SAM" id="MobiDB-lite"/>
    </source>
</evidence>
<keyword evidence="2" id="KW-0812">Transmembrane</keyword>
<dbReference type="STRING" id="92835.RS81_02544"/>
<keyword evidence="2" id="KW-1133">Transmembrane helix</keyword>